<dbReference type="AlphaFoldDB" id="A0A098LJ15"/>
<feature type="transmembrane region" description="Helical" evidence="1">
    <location>
        <begin position="59"/>
        <end position="80"/>
    </location>
</feature>
<keyword evidence="1" id="KW-1133">Transmembrane helix</keyword>
<dbReference type="Proteomes" id="UP000030185">
    <property type="component" value="Unassembled WGS sequence"/>
</dbReference>
<feature type="transmembrane region" description="Helical" evidence="1">
    <location>
        <begin position="25"/>
        <end position="47"/>
    </location>
</feature>
<dbReference type="EMBL" id="BBLT01000007">
    <property type="protein sequence ID" value="GAL86372.1"/>
    <property type="molecule type" value="Genomic_DNA"/>
</dbReference>
<comment type="caution">
    <text evidence="2">The sequence shown here is derived from an EMBL/GenBank/DDBJ whole genome shotgun (WGS) entry which is preliminary data.</text>
</comment>
<evidence type="ECO:0000256" key="1">
    <source>
        <dbReference type="SAM" id="Phobius"/>
    </source>
</evidence>
<gene>
    <name evidence="2" type="ORF">MYP_3601</name>
</gene>
<organism evidence="2 3">
    <name type="scientific">Sporocytophaga myxococcoides</name>
    <dbReference type="NCBI Taxonomy" id="153721"/>
    <lineage>
        <taxon>Bacteria</taxon>
        <taxon>Pseudomonadati</taxon>
        <taxon>Bacteroidota</taxon>
        <taxon>Cytophagia</taxon>
        <taxon>Cytophagales</taxon>
        <taxon>Cytophagaceae</taxon>
        <taxon>Sporocytophaga</taxon>
    </lineage>
</organism>
<protein>
    <submittedName>
        <fullName evidence="2">Uncharacterized protein</fullName>
    </submittedName>
</protein>
<evidence type="ECO:0000313" key="3">
    <source>
        <dbReference type="Proteomes" id="UP000030185"/>
    </source>
</evidence>
<reference evidence="2 3" key="1">
    <citation type="submission" date="2014-09" db="EMBL/GenBank/DDBJ databases">
        <title>Sporocytophaga myxococcoides PG-01 genome sequencing.</title>
        <authorList>
            <person name="Liu L."/>
            <person name="Gao P.J."/>
            <person name="Chen G.J."/>
            <person name="Wang L.S."/>
        </authorList>
    </citation>
    <scope>NUCLEOTIDE SEQUENCE [LARGE SCALE GENOMIC DNA]</scope>
    <source>
        <strain evidence="2 3">PG-01</strain>
    </source>
</reference>
<dbReference type="RefSeq" id="WP_045466096.1">
    <property type="nucleotide sequence ID" value="NZ_BBLT01000007.1"/>
</dbReference>
<name>A0A098LJ15_9BACT</name>
<keyword evidence="1" id="KW-0472">Membrane</keyword>
<sequence>MLQKYNEKLLDHFFYLFWFLGEQKVVAELLSSFIILVLPNAYINYLLANGLQSQKKAVLVRKIGLLPPVGARLVALLFIADLDHGKGPLFSLISTGGLKHSVLGKI</sequence>
<keyword evidence="3" id="KW-1185">Reference proteome</keyword>
<accession>A0A098LJ15</accession>
<evidence type="ECO:0000313" key="2">
    <source>
        <dbReference type="EMBL" id="GAL86372.1"/>
    </source>
</evidence>
<proteinExistence type="predicted"/>
<keyword evidence="1" id="KW-0812">Transmembrane</keyword>